<evidence type="ECO:0000313" key="2">
    <source>
        <dbReference type="EnsemblPlants" id="Pp3c12_25170V3.1"/>
    </source>
</evidence>
<dbReference type="InParanoid" id="A0A2K1JS52"/>
<reference evidence="1 3" key="1">
    <citation type="journal article" date="2008" name="Science">
        <title>The Physcomitrella genome reveals evolutionary insights into the conquest of land by plants.</title>
        <authorList>
            <person name="Rensing S."/>
            <person name="Lang D."/>
            <person name="Zimmer A."/>
            <person name="Terry A."/>
            <person name="Salamov A."/>
            <person name="Shapiro H."/>
            <person name="Nishiyama T."/>
            <person name="Perroud P.-F."/>
            <person name="Lindquist E."/>
            <person name="Kamisugi Y."/>
            <person name="Tanahashi T."/>
            <person name="Sakakibara K."/>
            <person name="Fujita T."/>
            <person name="Oishi K."/>
            <person name="Shin-I T."/>
            <person name="Kuroki Y."/>
            <person name="Toyoda A."/>
            <person name="Suzuki Y."/>
            <person name="Hashimoto A."/>
            <person name="Yamaguchi K."/>
            <person name="Sugano A."/>
            <person name="Kohara Y."/>
            <person name="Fujiyama A."/>
            <person name="Anterola A."/>
            <person name="Aoki S."/>
            <person name="Ashton N."/>
            <person name="Barbazuk W.B."/>
            <person name="Barker E."/>
            <person name="Bennetzen J."/>
            <person name="Bezanilla M."/>
            <person name="Blankenship R."/>
            <person name="Cho S.H."/>
            <person name="Dutcher S."/>
            <person name="Estelle M."/>
            <person name="Fawcett J.A."/>
            <person name="Gundlach H."/>
            <person name="Hanada K."/>
            <person name="Heyl A."/>
            <person name="Hicks K.A."/>
            <person name="Hugh J."/>
            <person name="Lohr M."/>
            <person name="Mayer K."/>
            <person name="Melkozernov A."/>
            <person name="Murata T."/>
            <person name="Nelson D."/>
            <person name="Pils B."/>
            <person name="Prigge M."/>
            <person name="Reiss B."/>
            <person name="Renner T."/>
            <person name="Rombauts S."/>
            <person name="Rushton P."/>
            <person name="Sanderfoot A."/>
            <person name="Schween G."/>
            <person name="Shiu S.-H."/>
            <person name="Stueber K."/>
            <person name="Theodoulou F.L."/>
            <person name="Tu H."/>
            <person name="Van de Peer Y."/>
            <person name="Verrier P.J."/>
            <person name="Waters E."/>
            <person name="Wood A."/>
            <person name="Yang L."/>
            <person name="Cove D."/>
            <person name="Cuming A."/>
            <person name="Hasebe M."/>
            <person name="Lucas S."/>
            <person name="Mishler D.B."/>
            <person name="Reski R."/>
            <person name="Grigoriev I."/>
            <person name="Quatrano R.S."/>
            <person name="Boore J.L."/>
        </authorList>
    </citation>
    <scope>NUCLEOTIDE SEQUENCE [LARGE SCALE GENOMIC DNA]</scope>
    <source>
        <strain evidence="2 3">cv. Gransden 2004</strain>
    </source>
</reference>
<dbReference type="Proteomes" id="UP000006727">
    <property type="component" value="Chromosome 12"/>
</dbReference>
<gene>
    <name evidence="1" type="ORF">PHYPA_016742</name>
</gene>
<accession>A0A2K1JS52</accession>
<reference evidence="2" key="3">
    <citation type="submission" date="2020-12" db="UniProtKB">
        <authorList>
            <consortium name="EnsemblPlants"/>
        </authorList>
    </citation>
    <scope>IDENTIFICATION</scope>
</reference>
<proteinExistence type="predicted"/>
<keyword evidence="3" id="KW-1185">Reference proteome</keyword>
<reference evidence="1 3" key="2">
    <citation type="journal article" date="2018" name="Plant J.">
        <title>The Physcomitrella patens chromosome-scale assembly reveals moss genome structure and evolution.</title>
        <authorList>
            <person name="Lang D."/>
            <person name="Ullrich K.K."/>
            <person name="Murat F."/>
            <person name="Fuchs J."/>
            <person name="Jenkins J."/>
            <person name="Haas F.B."/>
            <person name="Piednoel M."/>
            <person name="Gundlach H."/>
            <person name="Van Bel M."/>
            <person name="Meyberg R."/>
            <person name="Vives C."/>
            <person name="Morata J."/>
            <person name="Symeonidi A."/>
            <person name="Hiss M."/>
            <person name="Muchero W."/>
            <person name="Kamisugi Y."/>
            <person name="Saleh O."/>
            <person name="Blanc G."/>
            <person name="Decker E.L."/>
            <person name="van Gessel N."/>
            <person name="Grimwood J."/>
            <person name="Hayes R.D."/>
            <person name="Graham S.W."/>
            <person name="Gunter L.E."/>
            <person name="McDaniel S.F."/>
            <person name="Hoernstein S.N.W."/>
            <person name="Larsson A."/>
            <person name="Li F.W."/>
            <person name="Perroud P.F."/>
            <person name="Phillips J."/>
            <person name="Ranjan P."/>
            <person name="Rokshar D.S."/>
            <person name="Rothfels C.J."/>
            <person name="Schneider L."/>
            <person name="Shu S."/>
            <person name="Stevenson D.W."/>
            <person name="Thummler F."/>
            <person name="Tillich M."/>
            <person name="Villarreal Aguilar J.C."/>
            <person name="Widiez T."/>
            <person name="Wong G.K."/>
            <person name="Wymore A."/>
            <person name="Zhang Y."/>
            <person name="Zimmer A.D."/>
            <person name="Quatrano R.S."/>
            <person name="Mayer K.F.X."/>
            <person name="Goodstein D."/>
            <person name="Casacuberta J.M."/>
            <person name="Vandepoele K."/>
            <person name="Reski R."/>
            <person name="Cuming A.C."/>
            <person name="Tuskan G.A."/>
            <person name="Maumus F."/>
            <person name="Salse J."/>
            <person name="Schmutz J."/>
            <person name="Rensing S.A."/>
        </authorList>
    </citation>
    <scope>NUCLEOTIDE SEQUENCE [LARGE SCALE GENOMIC DNA]</scope>
    <source>
        <strain evidence="2 3">cv. Gransden 2004</strain>
    </source>
</reference>
<dbReference type="AlphaFoldDB" id="A0A2K1JS52"/>
<dbReference type="EMBL" id="ABEU02000012">
    <property type="protein sequence ID" value="PNR44358.1"/>
    <property type="molecule type" value="Genomic_DNA"/>
</dbReference>
<sequence length="49" mass="5274">MTLKCSGRSARNLRTISRTISTVHETHGARANNRGSSPILAGLFTSKMS</sequence>
<dbReference type="EnsemblPlants" id="Pp3c12_25170V3.1">
    <property type="protein sequence ID" value="Pp3c12_25170V3.1"/>
    <property type="gene ID" value="Pp3c12_25170"/>
</dbReference>
<evidence type="ECO:0000313" key="1">
    <source>
        <dbReference type="EMBL" id="PNR44358.1"/>
    </source>
</evidence>
<name>A0A2K1JS52_PHYPA</name>
<protein>
    <submittedName>
        <fullName evidence="1 2">Uncharacterized protein</fullName>
    </submittedName>
</protein>
<organism evidence="1">
    <name type="scientific">Physcomitrium patens</name>
    <name type="common">Spreading-leaved earth moss</name>
    <name type="synonym">Physcomitrella patens</name>
    <dbReference type="NCBI Taxonomy" id="3218"/>
    <lineage>
        <taxon>Eukaryota</taxon>
        <taxon>Viridiplantae</taxon>
        <taxon>Streptophyta</taxon>
        <taxon>Embryophyta</taxon>
        <taxon>Bryophyta</taxon>
        <taxon>Bryophytina</taxon>
        <taxon>Bryopsida</taxon>
        <taxon>Funariidae</taxon>
        <taxon>Funariales</taxon>
        <taxon>Funariaceae</taxon>
        <taxon>Physcomitrium</taxon>
    </lineage>
</organism>
<dbReference type="Gramene" id="Pp3c12_25170V3.1">
    <property type="protein sequence ID" value="Pp3c12_25170V3.1"/>
    <property type="gene ID" value="Pp3c12_25170"/>
</dbReference>
<evidence type="ECO:0000313" key="3">
    <source>
        <dbReference type="Proteomes" id="UP000006727"/>
    </source>
</evidence>